<protein>
    <recommendedName>
        <fullName evidence="3">START domain-containing protein</fullName>
    </recommendedName>
</protein>
<feature type="region of interest" description="Disordered" evidence="1">
    <location>
        <begin position="58"/>
        <end position="85"/>
    </location>
</feature>
<evidence type="ECO:0000259" key="3">
    <source>
        <dbReference type="PROSITE" id="PS50848"/>
    </source>
</evidence>
<dbReference type="PANTHER" id="PTHR19308:SF13">
    <property type="entry name" value="OS02G0468400 PROTEIN"/>
    <property type="match status" value="1"/>
</dbReference>
<dbReference type="GO" id="GO:0008289">
    <property type="term" value="F:lipid binding"/>
    <property type="evidence" value="ECO:0007669"/>
    <property type="project" value="InterPro"/>
</dbReference>
<feature type="transmembrane region" description="Helical" evidence="2">
    <location>
        <begin position="254"/>
        <end position="271"/>
    </location>
</feature>
<proteinExistence type="predicted"/>
<keyword evidence="2" id="KW-1133">Transmembrane helix</keyword>
<keyword evidence="5" id="KW-1185">Reference proteome</keyword>
<organism evidence="4 5">
    <name type="scientific">Populus tomentosa</name>
    <name type="common">Chinese white poplar</name>
    <dbReference type="NCBI Taxonomy" id="118781"/>
    <lineage>
        <taxon>Eukaryota</taxon>
        <taxon>Viridiplantae</taxon>
        <taxon>Streptophyta</taxon>
        <taxon>Embryophyta</taxon>
        <taxon>Tracheophyta</taxon>
        <taxon>Spermatophyta</taxon>
        <taxon>Magnoliopsida</taxon>
        <taxon>eudicotyledons</taxon>
        <taxon>Gunneridae</taxon>
        <taxon>Pentapetalae</taxon>
        <taxon>rosids</taxon>
        <taxon>fabids</taxon>
        <taxon>Malpighiales</taxon>
        <taxon>Salicaceae</taxon>
        <taxon>Saliceae</taxon>
        <taxon>Populus</taxon>
    </lineage>
</organism>
<dbReference type="PANTHER" id="PTHR19308">
    <property type="entry name" value="PHOSPHATIDYLCHOLINE TRANSFER PROTEIN"/>
    <property type="match status" value="1"/>
</dbReference>
<dbReference type="AlphaFoldDB" id="A0A8X7ZR47"/>
<dbReference type="InterPro" id="IPR002913">
    <property type="entry name" value="START_lipid-bd_dom"/>
</dbReference>
<dbReference type="OrthoDB" id="5403181at2759"/>
<evidence type="ECO:0000256" key="1">
    <source>
        <dbReference type="SAM" id="MobiDB-lite"/>
    </source>
</evidence>
<dbReference type="InterPro" id="IPR051213">
    <property type="entry name" value="START_lipid_transfer"/>
</dbReference>
<dbReference type="EMBL" id="JAAWWB010000013">
    <property type="protein sequence ID" value="KAG6767755.1"/>
    <property type="molecule type" value="Genomic_DNA"/>
</dbReference>
<reference evidence="4" key="1">
    <citation type="journal article" date="2020" name="bioRxiv">
        <title>Hybrid origin of Populus tomentosa Carr. identified through genome sequencing and phylogenomic analysis.</title>
        <authorList>
            <person name="An X."/>
            <person name="Gao K."/>
            <person name="Chen Z."/>
            <person name="Li J."/>
            <person name="Yang X."/>
            <person name="Yang X."/>
            <person name="Zhou J."/>
            <person name="Guo T."/>
            <person name="Zhao T."/>
            <person name="Huang S."/>
            <person name="Miao D."/>
            <person name="Khan W.U."/>
            <person name="Rao P."/>
            <person name="Ye M."/>
            <person name="Lei B."/>
            <person name="Liao W."/>
            <person name="Wang J."/>
            <person name="Ji L."/>
            <person name="Li Y."/>
            <person name="Guo B."/>
            <person name="Mustafa N.S."/>
            <person name="Li S."/>
            <person name="Yun Q."/>
            <person name="Keller S.R."/>
            <person name="Mao J."/>
            <person name="Zhang R."/>
            <person name="Strauss S.H."/>
        </authorList>
    </citation>
    <scope>NUCLEOTIDE SEQUENCE</scope>
    <source>
        <strain evidence="4">GM15</strain>
        <tissue evidence="4">Leaf</tissue>
    </source>
</reference>
<keyword evidence="2" id="KW-0472">Membrane</keyword>
<evidence type="ECO:0000313" key="5">
    <source>
        <dbReference type="Proteomes" id="UP000886885"/>
    </source>
</evidence>
<accession>A0A8X7ZR47</accession>
<evidence type="ECO:0000313" key="4">
    <source>
        <dbReference type="EMBL" id="KAG6767755.1"/>
    </source>
</evidence>
<dbReference type="PROSITE" id="PS50848">
    <property type="entry name" value="START"/>
    <property type="match status" value="1"/>
</dbReference>
<feature type="domain" description="START" evidence="3">
    <location>
        <begin position="109"/>
        <end position="334"/>
    </location>
</feature>
<name>A0A8X7ZR47_POPTO</name>
<keyword evidence="2" id="KW-0812">Transmembrane</keyword>
<gene>
    <name evidence="4" type="ORF">POTOM_026641</name>
</gene>
<sequence>MSFFGFSGSSLHSSSNASSSSMDFWFQNERINFGYGWAAPFALLVILIFHFSKRLFSSSSSSPPPPPKRNLVSSSPASTATDSGSSNYRVSEIVSEADLKFLIEVLDEKLTEKESEKWENVTNKRNNLLAYTAKCFKPKDAPIKYLSVMVFENCTTEVLRDFYMDNDYRNQWDKTIVEHEQLQVDRTNGTEIGHTIKKFPLLTPREYVLAWRLWEGKDKTFYCFIKDCEHPLAARQKKFVRVKFFRSGWKISKGNFLTSLFAVFFVVARLINKQKKEKKRKEESINFPGRNACEIKMFHQEDAGLNVEMAKLAFSRGIWSYVCKMNNALRKYSVISHPQTGPAVTAVSLTQKVPPELETMNSLTDTQATLTLTAPRGLVTGEAKEKKFPRPSRKIIGNGLLLLGGIICLSRGRSSLCAKVAMAFILTKLRKRDESSSQGRER</sequence>
<evidence type="ECO:0000256" key="2">
    <source>
        <dbReference type="SAM" id="Phobius"/>
    </source>
</evidence>
<dbReference type="Pfam" id="PF01852">
    <property type="entry name" value="START"/>
    <property type="match status" value="1"/>
</dbReference>
<feature type="compositionally biased region" description="Polar residues" evidence="1">
    <location>
        <begin position="71"/>
        <end position="85"/>
    </location>
</feature>
<comment type="caution">
    <text evidence="4">The sequence shown here is derived from an EMBL/GenBank/DDBJ whole genome shotgun (WGS) entry which is preliminary data.</text>
</comment>
<dbReference type="Proteomes" id="UP000886885">
    <property type="component" value="Chromosome 7A"/>
</dbReference>